<gene>
    <name evidence="1" type="ORF">AFUS01_LOCUS32583</name>
</gene>
<reference evidence="1" key="1">
    <citation type="submission" date="2021-06" db="EMBL/GenBank/DDBJ databases">
        <authorList>
            <person name="Hodson N. C."/>
            <person name="Mongue J. A."/>
            <person name="Jaron S. K."/>
        </authorList>
    </citation>
    <scope>NUCLEOTIDE SEQUENCE</scope>
</reference>
<dbReference type="AlphaFoldDB" id="A0A8J2KVM9"/>
<accession>A0A8J2KVM9</accession>
<name>A0A8J2KVM9_9HEXA</name>
<evidence type="ECO:0000313" key="1">
    <source>
        <dbReference type="EMBL" id="CAG7822301.1"/>
    </source>
</evidence>
<organism evidence="1 2">
    <name type="scientific">Allacma fusca</name>
    <dbReference type="NCBI Taxonomy" id="39272"/>
    <lineage>
        <taxon>Eukaryota</taxon>
        <taxon>Metazoa</taxon>
        <taxon>Ecdysozoa</taxon>
        <taxon>Arthropoda</taxon>
        <taxon>Hexapoda</taxon>
        <taxon>Collembola</taxon>
        <taxon>Symphypleona</taxon>
        <taxon>Sminthuridae</taxon>
        <taxon>Allacma</taxon>
    </lineage>
</organism>
<dbReference type="Proteomes" id="UP000708208">
    <property type="component" value="Unassembled WGS sequence"/>
</dbReference>
<proteinExistence type="predicted"/>
<sequence>MTLGAFAIQISRGLKSLLQLTIDSPHQPNCDVTELYGSFLISLWLTSLYTNSGFLYFPPQTSKHNNHEQIN</sequence>
<evidence type="ECO:0000313" key="2">
    <source>
        <dbReference type="Proteomes" id="UP000708208"/>
    </source>
</evidence>
<dbReference type="EMBL" id="CAJVCH010525991">
    <property type="protein sequence ID" value="CAG7822301.1"/>
    <property type="molecule type" value="Genomic_DNA"/>
</dbReference>
<comment type="caution">
    <text evidence="1">The sequence shown here is derived from an EMBL/GenBank/DDBJ whole genome shotgun (WGS) entry which is preliminary data.</text>
</comment>
<protein>
    <submittedName>
        <fullName evidence="1">Uncharacterized protein</fullName>
    </submittedName>
</protein>
<keyword evidence="2" id="KW-1185">Reference proteome</keyword>